<dbReference type="EMBL" id="KX388494">
    <property type="protein sequence ID" value="AQU11702.1"/>
    <property type="molecule type" value="Genomic_DNA"/>
</dbReference>
<proteinExistence type="predicted"/>
<sequence length="130" mass="15321">MSVMLITYECKIREAWKNLNGIRDLVIQETPLYHDIWGIIADYCIDEISEKRTWTPDNYYGRHEIIIETKVFGLYKEIIQNTITTNNIERILEEANEHGTIEIRSLRINDIETIITEFDPPGQFKMSTVL</sequence>
<reference evidence="1" key="1">
    <citation type="journal article" date="2016" name="Virus Evol.">
        <title>Diversity and comparative genomics of chimeric viruses in Sphagnum-dominated peatlands.</title>
        <authorList>
            <person name="Quaiser A."/>
            <person name="Krupovic M."/>
            <person name="Dufresne A."/>
            <person name="Francez A.J."/>
            <person name="Roux S."/>
        </authorList>
    </citation>
    <scope>NUCLEOTIDE SEQUENCE</scope>
    <source>
        <strain evidence="1">CRUV-15-B</strain>
    </source>
</reference>
<protein>
    <submittedName>
        <fullName evidence="1">Uncharacterized protein</fullName>
    </submittedName>
</protein>
<organism evidence="1">
    <name type="scientific">Cruciviridae sp</name>
    <dbReference type="NCBI Taxonomy" id="1955495"/>
    <lineage>
        <taxon>Viruses</taxon>
        <taxon>Cruciviruses</taxon>
    </lineage>
</organism>
<evidence type="ECO:0000313" key="1">
    <source>
        <dbReference type="EMBL" id="AQU11702.1"/>
    </source>
</evidence>
<name>A0A1S6LVC0_9VIRU</name>
<accession>A0A1S6LVC0</accession>